<dbReference type="PRINTS" id="PR00081">
    <property type="entry name" value="GDHRDH"/>
</dbReference>
<protein>
    <recommendedName>
        <fullName evidence="4">Oxidoreductase</fullName>
    </recommendedName>
</protein>
<dbReference type="PANTHER" id="PTHR24321:SF8">
    <property type="entry name" value="ESTRADIOL 17-BETA-DEHYDROGENASE 8-RELATED"/>
    <property type="match status" value="1"/>
</dbReference>
<gene>
    <name evidence="3" type="ORF">METZ01_LOCUS58687</name>
</gene>
<name>A0A381SWU7_9ZZZZ</name>
<dbReference type="SUPFAM" id="SSF51735">
    <property type="entry name" value="NAD(P)-binding Rossmann-fold domains"/>
    <property type="match status" value="1"/>
</dbReference>
<evidence type="ECO:0008006" key="4">
    <source>
        <dbReference type="Google" id="ProtNLM"/>
    </source>
</evidence>
<sequence>MRLKKRSAIVTGATGDIGAATAEKFLSEGAKVMLTGRSSKKLEKVIQSLDGGKNIESFAADVTNASEVEELVERTIKVFGKVDIMFANAGTEGVAAPLEDQSLDDFATVLNTNVIGVWLSIKYAIKAMKKNPGDSSIIVTSSGAGITGYAGASPYIASKHAVNGLVKGCAAELADSGIRINAVGPGPIDNRMMNDLAKSLNPEQPEVVRAAFEQLIPMQRWGANEEVANMVTFLASNEASFCTGGIYMVDGGMTATL</sequence>
<comment type="similarity">
    <text evidence="1">Belongs to the short-chain dehydrogenases/reductases (SDR) family.</text>
</comment>
<organism evidence="3">
    <name type="scientific">marine metagenome</name>
    <dbReference type="NCBI Taxonomy" id="408172"/>
    <lineage>
        <taxon>unclassified sequences</taxon>
        <taxon>metagenomes</taxon>
        <taxon>ecological metagenomes</taxon>
    </lineage>
</organism>
<evidence type="ECO:0000256" key="2">
    <source>
        <dbReference type="ARBA" id="ARBA00023002"/>
    </source>
</evidence>
<dbReference type="Pfam" id="PF13561">
    <property type="entry name" value="adh_short_C2"/>
    <property type="match status" value="1"/>
</dbReference>
<evidence type="ECO:0000256" key="1">
    <source>
        <dbReference type="ARBA" id="ARBA00006484"/>
    </source>
</evidence>
<proteinExistence type="inferred from homology"/>
<reference evidence="3" key="1">
    <citation type="submission" date="2018-05" db="EMBL/GenBank/DDBJ databases">
        <authorList>
            <person name="Lanie J.A."/>
            <person name="Ng W.-L."/>
            <person name="Kazmierczak K.M."/>
            <person name="Andrzejewski T.M."/>
            <person name="Davidsen T.M."/>
            <person name="Wayne K.J."/>
            <person name="Tettelin H."/>
            <person name="Glass J.I."/>
            <person name="Rusch D."/>
            <person name="Podicherti R."/>
            <person name="Tsui H.-C.T."/>
            <person name="Winkler M.E."/>
        </authorList>
    </citation>
    <scope>NUCLEOTIDE SEQUENCE</scope>
</reference>
<dbReference type="PANTHER" id="PTHR24321">
    <property type="entry name" value="DEHYDROGENASES, SHORT CHAIN"/>
    <property type="match status" value="1"/>
</dbReference>
<dbReference type="EMBL" id="UINC01003380">
    <property type="protein sequence ID" value="SVA05833.1"/>
    <property type="molecule type" value="Genomic_DNA"/>
</dbReference>
<accession>A0A381SWU7</accession>
<evidence type="ECO:0000313" key="3">
    <source>
        <dbReference type="EMBL" id="SVA05833.1"/>
    </source>
</evidence>
<dbReference type="Gene3D" id="3.40.50.720">
    <property type="entry name" value="NAD(P)-binding Rossmann-like Domain"/>
    <property type="match status" value="1"/>
</dbReference>
<dbReference type="AlphaFoldDB" id="A0A381SWU7"/>
<dbReference type="InterPro" id="IPR002347">
    <property type="entry name" value="SDR_fam"/>
</dbReference>
<keyword evidence="2" id="KW-0560">Oxidoreductase</keyword>
<dbReference type="GO" id="GO:0016491">
    <property type="term" value="F:oxidoreductase activity"/>
    <property type="evidence" value="ECO:0007669"/>
    <property type="project" value="UniProtKB-KW"/>
</dbReference>
<dbReference type="InterPro" id="IPR036291">
    <property type="entry name" value="NAD(P)-bd_dom_sf"/>
</dbReference>
<dbReference type="FunFam" id="3.40.50.720:FF:000084">
    <property type="entry name" value="Short-chain dehydrogenase reductase"/>
    <property type="match status" value="1"/>
</dbReference>
<dbReference type="CDD" id="cd05233">
    <property type="entry name" value="SDR_c"/>
    <property type="match status" value="1"/>
</dbReference>